<dbReference type="Proteomes" id="UP000541535">
    <property type="component" value="Unassembled WGS sequence"/>
</dbReference>
<gene>
    <name evidence="2" type="ORF">FHS03_000136</name>
</gene>
<evidence type="ECO:0000313" key="3">
    <source>
        <dbReference type="Proteomes" id="UP000541535"/>
    </source>
</evidence>
<dbReference type="AlphaFoldDB" id="A0A7W5B5T0"/>
<dbReference type="RefSeq" id="WP_183439115.1">
    <property type="nucleotide sequence ID" value="NZ_JACHXD010000001.1"/>
</dbReference>
<proteinExistence type="predicted"/>
<keyword evidence="1" id="KW-0732">Signal</keyword>
<dbReference type="EMBL" id="JACHXD010000001">
    <property type="protein sequence ID" value="MBB3117117.1"/>
    <property type="molecule type" value="Genomic_DNA"/>
</dbReference>
<reference evidence="2 3" key="1">
    <citation type="submission" date="2020-08" db="EMBL/GenBank/DDBJ databases">
        <title>Genomic Encyclopedia of Type Strains, Phase III (KMG-III): the genomes of soil and plant-associated and newly described type strains.</title>
        <authorList>
            <person name="Whitman W."/>
        </authorList>
    </citation>
    <scope>NUCLEOTIDE SEQUENCE [LARGE SCALE GENOMIC DNA]</scope>
    <source>
        <strain evidence="2 3">CECT 8897</strain>
    </source>
</reference>
<comment type="caution">
    <text evidence="2">The sequence shown here is derived from an EMBL/GenBank/DDBJ whole genome shotgun (WGS) entry which is preliminary data.</text>
</comment>
<evidence type="ECO:0008006" key="4">
    <source>
        <dbReference type="Google" id="ProtNLM"/>
    </source>
</evidence>
<name>A0A7W5B5T0_9BURK</name>
<organism evidence="2 3">
    <name type="scientific">Pseudoduganella violacea</name>
    <dbReference type="NCBI Taxonomy" id="1715466"/>
    <lineage>
        <taxon>Bacteria</taxon>
        <taxon>Pseudomonadati</taxon>
        <taxon>Pseudomonadota</taxon>
        <taxon>Betaproteobacteria</taxon>
        <taxon>Burkholderiales</taxon>
        <taxon>Oxalobacteraceae</taxon>
        <taxon>Telluria group</taxon>
        <taxon>Pseudoduganella</taxon>
    </lineage>
</organism>
<accession>A0A7W5B5T0</accession>
<feature type="chain" id="PRO_5030562700" description="Lipoprotein SmpA/OmlA domain-containing protein" evidence="1">
    <location>
        <begin position="22"/>
        <end position="130"/>
    </location>
</feature>
<feature type="signal peptide" evidence="1">
    <location>
        <begin position="1"/>
        <end position="21"/>
    </location>
</feature>
<keyword evidence="3" id="KW-1185">Reference proteome</keyword>
<evidence type="ECO:0000313" key="2">
    <source>
        <dbReference type="EMBL" id="MBB3117117.1"/>
    </source>
</evidence>
<sequence length="130" mass="13830">MHLRFHSGLAALGLLLLTACASPTRTSTGVSVTEAQTRLVVGRSSKAEVAAALGRAAVTSFPSGYEVWVYNDKLELPALVSFVPLVGSLASAVEVTAQNRELVILFDPSGTVRKYQMRVDGSRLEKLVGQ</sequence>
<dbReference type="PROSITE" id="PS51257">
    <property type="entry name" value="PROKAR_LIPOPROTEIN"/>
    <property type="match status" value="1"/>
</dbReference>
<protein>
    <recommendedName>
        <fullName evidence="4">Lipoprotein SmpA/OmlA domain-containing protein</fullName>
    </recommendedName>
</protein>
<evidence type="ECO:0000256" key="1">
    <source>
        <dbReference type="SAM" id="SignalP"/>
    </source>
</evidence>